<evidence type="ECO:0000256" key="3">
    <source>
        <dbReference type="ARBA" id="ARBA00022806"/>
    </source>
</evidence>
<dbReference type="InterPro" id="IPR027417">
    <property type="entry name" value="P-loop_NTPase"/>
</dbReference>
<evidence type="ECO:0000256" key="4">
    <source>
        <dbReference type="ARBA" id="ARBA00022840"/>
    </source>
</evidence>
<gene>
    <name evidence="8" type="ORF">ACFFLM_05950</name>
</gene>
<evidence type="ECO:0000256" key="6">
    <source>
        <dbReference type="SAM" id="MobiDB-lite"/>
    </source>
</evidence>
<evidence type="ECO:0000256" key="1">
    <source>
        <dbReference type="ARBA" id="ARBA00022741"/>
    </source>
</evidence>
<dbReference type="InterPro" id="IPR027785">
    <property type="entry name" value="UvrD-like_helicase_C"/>
</dbReference>
<protein>
    <submittedName>
        <fullName evidence="8">HelD family protein</fullName>
    </submittedName>
</protein>
<feature type="binding site" evidence="5">
    <location>
        <begin position="218"/>
        <end position="225"/>
    </location>
    <ligand>
        <name>ATP</name>
        <dbReference type="ChEBI" id="CHEBI:30616"/>
    </ligand>
</feature>
<evidence type="ECO:0000313" key="9">
    <source>
        <dbReference type="Proteomes" id="UP001589733"/>
    </source>
</evidence>
<reference evidence="8 9" key="1">
    <citation type="submission" date="2024-09" db="EMBL/GenBank/DDBJ databases">
        <authorList>
            <person name="Sun Q."/>
            <person name="Mori K."/>
        </authorList>
    </citation>
    <scope>NUCLEOTIDE SEQUENCE [LARGE SCALE GENOMIC DNA]</scope>
    <source>
        <strain evidence="8 9">JCM 13503</strain>
    </source>
</reference>
<evidence type="ECO:0000256" key="5">
    <source>
        <dbReference type="PROSITE-ProRule" id="PRU00560"/>
    </source>
</evidence>
<dbReference type="PANTHER" id="PTHR11070:SF45">
    <property type="entry name" value="DNA 3'-5' HELICASE"/>
    <property type="match status" value="1"/>
</dbReference>
<sequence length="734" mass="79823">MPAAQPPSPANLTPSDKASSHPEFPLEQQRLAGTVAAMLHQIDVWEDRQRNVGADLETSVTMADIAEEHAAMLSVHLSQPYFGSLRVRVGGREQTLYVGKHAFLDVKGGAKEGHNVVSWDSEVGSLFYTQSLNWTPRRGGLGTIRRRRQLDVAAKQLLRVTDLYDDEAGGDTGGREEVLIRRLREQSTAGMRDVVETLQPEQNEAMRAPAGTPIIIQGAAGSGKTTIGFHRLAWMMNAERREHRARPEACMVLMPNKVLAAYAARVLPDLGIPAVPVTTPEAWAVGLLGLEKLEVTDRTLTLLLTDHDNARRALAWRRAKLLGDARMLDVVRAHIQAKFLTALQGQRLQEQIEVPGRDALTFSQTEQELHALLLDVFAADPLSGYRAAFRAAVEAEALARLNVSEAQSVSVLRQLSVPLTSLLGRVFASTTPVTEARRLLGSAEALSVSGLLNDREIRLLLADPLQSIPNPRRAHADVTELPVMLAVQALTGGIGRQVGRTLEPFDHVVLDEAQDYSPLLYALLARATREGHLTALGDLNQGMHGYKGPSNWEAVQAVLPGSAGSARVLTLSRTYRSTRQITELGARIASTYNRAADVVGVDRDGAEVQRYSNGVEAALIARAVKDAQAAGHENVAIVTRRAADADRLSTELHDHDTDAQPITTQEHRYRGGVVILPVNLAKGLEFSAAIVANADADTYDESTEYERRLLYVSASRALHWLGLVSAGDLHPLVG</sequence>
<keyword evidence="1 5" id="KW-0547">Nucleotide-binding</keyword>
<evidence type="ECO:0000259" key="7">
    <source>
        <dbReference type="PROSITE" id="PS51198"/>
    </source>
</evidence>
<evidence type="ECO:0000256" key="2">
    <source>
        <dbReference type="ARBA" id="ARBA00022801"/>
    </source>
</evidence>
<keyword evidence="3 5" id="KW-0347">Helicase</keyword>
<comment type="caution">
    <text evidence="8">The sequence shown here is derived from an EMBL/GenBank/DDBJ whole genome shotgun (WGS) entry which is preliminary data.</text>
</comment>
<dbReference type="Gene3D" id="3.40.50.300">
    <property type="entry name" value="P-loop containing nucleotide triphosphate hydrolases"/>
    <property type="match status" value="3"/>
</dbReference>
<organism evidence="8 9">
    <name type="scientific">Deinococcus oregonensis</name>
    <dbReference type="NCBI Taxonomy" id="1805970"/>
    <lineage>
        <taxon>Bacteria</taxon>
        <taxon>Thermotogati</taxon>
        <taxon>Deinococcota</taxon>
        <taxon>Deinococci</taxon>
        <taxon>Deinococcales</taxon>
        <taxon>Deinococcaceae</taxon>
        <taxon>Deinococcus</taxon>
    </lineage>
</organism>
<dbReference type="InterPro" id="IPR014016">
    <property type="entry name" value="UvrD-like_ATP-bd"/>
</dbReference>
<dbReference type="Proteomes" id="UP001589733">
    <property type="component" value="Unassembled WGS sequence"/>
</dbReference>
<evidence type="ECO:0000313" key="8">
    <source>
        <dbReference type="EMBL" id="MFB9991509.1"/>
    </source>
</evidence>
<proteinExistence type="predicted"/>
<dbReference type="PROSITE" id="PS51198">
    <property type="entry name" value="UVRD_HELICASE_ATP_BIND"/>
    <property type="match status" value="1"/>
</dbReference>
<dbReference type="PANTHER" id="PTHR11070">
    <property type="entry name" value="UVRD / RECB / PCRA DNA HELICASE FAMILY MEMBER"/>
    <property type="match status" value="1"/>
</dbReference>
<dbReference type="EMBL" id="JBHLYR010000019">
    <property type="protein sequence ID" value="MFB9991509.1"/>
    <property type="molecule type" value="Genomic_DNA"/>
</dbReference>
<accession>A0ABV6AVJ1</accession>
<keyword evidence="4 5" id="KW-0067">ATP-binding</keyword>
<feature type="domain" description="UvrD-like helicase ATP-binding" evidence="7">
    <location>
        <begin position="197"/>
        <end position="578"/>
    </location>
</feature>
<dbReference type="Pfam" id="PF13538">
    <property type="entry name" value="UvrD_C_2"/>
    <property type="match status" value="1"/>
</dbReference>
<name>A0ABV6AVJ1_9DEIO</name>
<dbReference type="SUPFAM" id="SSF52540">
    <property type="entry name" value="P-loop containing nucleoside triphosphate hydrolases"/>
    <property type="match status" value="1"/>
</dbReference>
<dbReference type="RefSeq" id="WP_380006654.1">
    <property type="nucleotide sequence ID" value="NZ_JBHLYR010000019.1"/>
</dbReference>
<feature type="region of interest" description="Disordered" evidence="6">
    <location>
        <begin position="1"/>
        <end position="24"/>
    </location>
</feature>
<keyword evidence="9" id="KW-1185">Reference proteome</keyword>
<dbReference type="InterPro" id="IPR000212">
    <property type="entry name" value="DNA_helicase_UvrD/REP"/>
</dbReference>
<keyword evidence="2 5" id="KW-0378">Hydrolase</keyword>